<dbReference type="Proteomes" id="UP000198788">
    <property type="component" value="Unassembled WGS sequence"/>
</dbReference>
<name>A0A1I6TEB6_9CAUL</name>
<sequence>MAATNTPFQMLAKFVRTLLWADEGTIALKFALVGPAIIMLGAGGMDLMAVNSAKGRLQAIADAAALVAAPSLSLASDGSTARERADAFVKGQISEWGDAPSYEATYEVLDRGGQRAIRVLIEANRPSFFANLLPPGGWDFIADATASTAGLVPLCVLVTGSSGSKLLNIKDSGRMNAPACMVHSNRDIDVEGGGISAAATQAVTTARGFISPAGNNGAAPIEDPFTSLDLDLSKKADCTPAEKGKPLKVSSGTHYIPPGKHCAGIDASGTARLILDSGEHFFLGGHLTVKEDARLEGSDVVLFFDKASKFDFKDRALIRLDGRKEGPYAGIVMGGTRDNTQDFIISADHVDSLLGVIYVPSAQLIVEGKSDVARDSAWTVIVARSVQLKGSPSLFINANYDASDVPVPAGVGPRGGARLIQ</sequence>
<proteinExistence type="predicted"/>
<reference evidence="3" key="1">
    <citation type="submission" date="2016-10" db="EMBL/GenBank/DDBJ databases">
        <authorList>
            <person name="Varghese N."/>
            <person name="Submissions S."/>
        </authorList>
    </citation>
    <scope>NUCLEOTIDE SEQUENCE [LARGE SCALE GENOMIC DNA]</scope>
    <source>
        <strain evidence="3">CGMCC 1.10683</strain>
    </source>
</reference>
<dbReference type="RefSeq" id="WP_143105843.1">
    <property type="nucleotide sequence ID" value="NZ_FOZV01000009.1"/>
</dbReference>
<gene>
    <name evidence="2" type="ORF">SAMN05192570_3179</name>
</gene>
<protein>
    <submittedName>
        <fullName evidence="2">Putative Flp pilus-assembly TadE/G-like</fullName>
    </submittedName>
</protein>
<evidence type="ECO:0000313" key="2">
    <source>
        <dbReference type="EMBL" id="SFS87549.1"/>
    </source>
</evidence>
<accession>A0A1I6TEB6</accession>
<dbReference type="AlphaFoldDB" id="A0A1I6TEB6"/>
<dbReference type="STRING" id="871741.SAMN05192570_3179"/>
<feature type="domain" description="Putative Flp pilus-assembly TadG-like N-terminal" evidence="1">
    <location>
        <begin position="24"/>
        <end position="69"/>
    </location>
</feature>
<dbReference type="EMBL" id="FOZV01000009">
    <property type="protein sequence ID" value="SFS87549.1"/>
    <property type="molecule type" value="Genomic_DNA"/>
</dbReference>
<organism evidence="2 3">
    <name type="scientific">Brevundimonas viscosa</name>
    <dbReference type="NCBI Taxonomy" id="871741"/>
    <lineage>
        <taxon>Bacteria</taxon>
        <taxon>Pseudomonadati</taxon>
        <taxon>Pseudomonadota</taxon>
        <taxon>Alphaproteobacteria</taxon>
        <taxon>Caulobacterales</taxon>
        <taxon>Caulobacteraceae</taxon>
        <taxon>Brevundimonas</taxon>
    </lineage>
</organism>
<keyword evidence="3" id="KW-1185">Reference proteome</keyword>
<dbReference type="InterPro" id="IPR028087">
    <property type="entry name" value="Tad_N"/>
</dbReference>
<evidence type="ECO:0000259" key="1">
    <source>
        <dbReference type="Pfam" id="PF13400"/>
    </source>
</evidence>
<evidence type="ECO:0000313" key="3">
    <source>
        <dbReference type="Proteomes" id="UP000198788"/>
    </source>
</evidence>
<dbReference type="Pfam" id="PF13400">
    <property type="entry name" value="Tad"/>
    <property type="match status" value="1"/>
</dbReference>
<dbReference type="OrthoDB" id="7628565at2"/>